<dbReference type="InterPro" id="IPR052894">
    <property type="entry name" value="AsmA-related"/>
</dbReference>
<dbReference type="Proteomes" id="UP000002440">
    <property type="component" value="Chromosome"/>
</dbReference>
<dbReference type="PANTHER" id="PTHR30441:SF8">
    <property type="entry name" value="DUF748 DOMAIN-CONTAINING PROTEIN"/>
    <property type="match status" value="1"/>
</dbReference>
<dbReference type="KEGG" id="mfa:Mfla_1356"/>
<dbReference type="InterPro" id="IPR008023">
    <property type="entry name" value="DUF748"/>
</dbReference>
<evidence type="ECO:0000313" key="3">
    <source>
        <dbReference type="EMBL" id="ABE49624.1"/>
    </source>
</evidence>
<reference evidence="3 4" key="1">
    <citation type="submission" date="2006-03" db="EMBL/GenBank/DDBJ databases">
        <title>Complete sequence of Methylobacillus flagellatus KT.</title>
        <authorList>
            <consortium name="US DOE Joint Genome Institute"/>
            <person name="Copeland A."/>
            <person name="Lucas S."/>
            <person name="Lapidus A."/>
            <person name="Barry K."/>
            <person name="Detter J.C."/>
            <person name="Glavina del Rio T."/>
            <person name="Hammon N."/>
            <person name="Israni S."/>
            <person name="Dalin E."/>
            <person name="Tice H."/>
            <person name="Pitluck S."/>
            <person name="Brettin T."/>
            <person name="Bruce D."/>
            <person name="Han C."/>
            <person name="Tapia R."/>
            <person name="Saunders E."/>
            <person name="Gilna P."/>
            <person name="Schmutz J."/>
            <person name="Larimer F."/>
            <person name="Land M."/>
            <person name="Kyrpides N."/>
            <person name="Anderson I."/>
            <person name="Richardson P."/>
        </authorList>
    </citation>
    <scope>NUCLEOTIDE SEQUENCE [LARGE SCALE GENOMIC DNA]</scope>
    <source>
        <strain evidence="4">KT / ATCC 51484 / DSM 6875</strain>
    </source>
</reference>
<dbReference type="eggNOG" id="COG2982">
    <property type="taxonomic scope" value="Bacteria"/>
</dbReference>
<evidence type="ECO:0008006" key="5">
    <source>
        <dbReference type="Google" id="ProtNLM"/>
    </source>
</evidence>
<dbReference type="STRING" id="265072.Mfla_1356"/>
<proteinExistence type="predicted"/>
<feature type="region of interest" description="Disordered" evidence="1">
    <location>
        <begin position="537"/>
        <end position="556"/>
    </location>
</feature>
<name>Q1H1L3_METFK</name>
<dbReference type="HOGENOM" id="CLU_005680_0_0_4"/>
<protein>
    <recommendedName>
        <fullName evidence="5">DUF748 domain-containing protein</fullName>
    </recommendedName>
</protein>
<evidence type="ECO:0000256" key="2">
    <source>
        <dbReference type="SAM" id="Phobius"/>
    </source>
</evidence>
<dbReference type="GO" id="GO:0005886">
    <property type="term" value="C:plasma membrane"/>
    <property type="evidence" value="ECO:0007669"/>
    <property type="project" value="TreeGrafter"/>
</dbReference>
<dbReference type="AlphaFoldDB" id="Q1H1L3"/>
<feature type="transmembrane region" description="Helical" evidence="2">
    <location>
        <begin position="12"/>
        <end position="38"/>
    </location>
</feature>
<keyword evidence="4" id="KW-1185">Reference proteome</keyword>
<feature type="compositionally biased region" description="Polar residues" evidence="1">
    <location>
        <begin position="537"/>
        <end position="548"/>
    </location>
</feature>
<keyword evidence="2" id="KW-0812">Transmembrane</keyword>
<dbReference type="RefSeq" id="WP_011479578.1">
    <property type="nucleotide sequence ID" value="NC_007947.1"/>
</dbReference>
<keyword evidence="2" id="KW-1133">Transmembrane helix</keyword>
<dbReference type="OrthoDB" id="9757969at2"/>
<evidence type="ECO:0000313" key="4">
    <source>
        <dbReference type="Proteomes" id="UP000002440"/>
    </source>
</evidence>
<dbReference type="DNASU" id="4000623"/>
<sequence>MANRHLLAQKAWRALTSLPFLMVLGFWVSYLLFGYFAINPIAQRLLPWVAENKLASRLQVERVDYDPLRIALTVNQLQLTTPEGVSLAGFERLHADLELSGLFRLAWRLKDIQLSAPHVSVEVLPGGESNWAKLIAKLNENPDEEKSEGMTRLLVDHILIERGDIEYMDHNRPEPFRAVLEPLGLELDGFSTLPEDLGDYAILAKLPEQGGTLKWKGELGLNPMVSSGKVELEGLKLAKLLEVLPPEALPVKLEAGLLRTRLDYQFALVEDKPEATIRNFSLALDEAAATLLQSQAQQGKVALKQLAVELPSLQFRMNDQAQMQFDALKLVLDGLKLAQDDKPLLDLPAVTVADVALDLQARKLDIGSFSIEQGEVKAVRQRDGSVNWQQLHIAPEQPEQQPAEVEPDAEAAVDTETPWSIHLNQARIDGLKLDYQDETFKRPLQVAADKLSLNLAFASEQGNSRVESLQGSIGPFSVRSGANGKPVARLESLVLQGGQVDLAARQAGLEALVLKGLSADVLRDAKQVNWQAILEPAQSSTSQKTQPKTARAEPGTGEAPWAFDLKRFAIEDAGLHFRDQSANSPVALDIENANLEVKDVSLDTKRALPVSLAFRAKQGGSFNASGKLAPAPMQGDIKVKLAGFSLKPFAPYVNQFAMLKLNSGAVSTQGDLNLKQGQKLAMQYKGGFSVDKLDIVEEDTGQAFLGWRSFSTNSLRLGLAPDSLRIGELKISEPRGKFIIYEDRTLNVKRILREQPADAQAQAVPSPVAAQPAAQAAELFPVAIERIRIDNANLEFADLSLTPQFGTHINSLSGVINGMSTNPSTTAQVELDGKVDDYGSARIRGSVQPFQATEFTDLKLVFRNLEMNRLTPYSGKFAGRRIDSGKLSVDLEYKIKNRQLAGENKFIVNKLRLGERVESEDAVNLPLDLAIALLEDSSGVIDLDLPVSGSLDDPEFSYGKIVWKAVVNVLSKLVTSPFRALGNLLGISSEALEALVFDPGSAELAPPEQEKLKVISEALAKRPALILQVAPVIDEQADGRALQEQLVRNQVAAKMGIKLQPGEKPGPIDTSNKKARSALDKLAKEQLPPDMLDAIKAKKKEDKDEAAYYIALLDALNKQAKIEASSLEALGNARQEAVQRYLLETLALDPGKLQLMPLNRQSTDGGEVKMPLELGTARKAE</sequence>
<dbReference type="GO" id="GO:0090313">
    <property type="term" value="P:regulation of protein targeting to membrane"/>
    <property type="evidence" value="ECO:0007669"/>
    <property type="project" value="TreeGrafter"/>
</dbReference>
<organism evidence="3 4">
    <name type="scientific">Methylobacillus flagellatus (strain ATCC 51484 / DSM 6875 / VKM B-1610 / KT)</name>
    <dbReference type="NCBI Taxonomy" id="265072"/>
    <lineage>
        <taxon>Bacteria</taxon>
        <taxon>Pseudomonadati</taxon>
        <taxon>Pseudomonadota</taxon>
        <taxon>Betaproteobacteria</taxon>
        <taxon>Nitrosomonadales</taxon>
        <taxon>Methylophilaceae</taxon>
        <taxon>Methylobacillus</taxon>
    </lineage>
</organism>
<dbReference type="Pfam" id="PF05359">
    <property type="entry name" value="DUF748"/>
    <property type="match status" value="1"/>
</dbReference>
<dbReference type="EMBL" id="CP000284">
    <property type="protein sequence ID" value="ABE49624.1"/>
    <property type="molecule type" value="Genomic_DNA"/>
</dbReference>
<evidence type="ECO:0000256" key="1">
    <source>
        <dbReference type="SAM" id="MobiDB-lite"/>
    </source>
</evidence>
<dbReference type="PANTHER" id="PTHR30441">
    <property type="entry name" value="DUF748 DOMAIN-CONTAINING PROTEIN"/>
    <property type="match status" value="1"/>
</dbReference>
<accession>Q1H1L3</accession>
<keyword evidence="2" id="KW-0472">Membrane</keyword>
<gene>
    <name evidence="3" type="ordered locus">Mfla_1356</name>
</gene>